<name>X0SWF2_9ZZZZ</name>
<organism evidence="2">
    <name type="scientific">marine sediment metagenome</name>
    <dbReference type="NCBI Taxonomy" id="412755"/>
    <lineage>
        <taxon>unclassified sequences</taxon>
        <taxon>metagenomes</taxon>
        <taxon>ecological metagenomes</taxon>
    </lineage>
</organism>
<dbReference type="EMBL" id="BARS01001064">
    <property type="protein sequence ID" value="GAF85329.1"/>
    <property type="molecule type" value="Genomic_DNA"/>
</dbReference>
<protein>
    <submittedName>
        <fullName evidence="2">Uncharacterized protein</fullName>
    </submittedName>
</protein>
<proteinExistence type="predicted"/>
<keyword evidence="1" id="KW-1133">Transmembrane helix</keyword>
<reference evidence="2" key="1">
    <citation type="journal article" date="2014" name="Front. Microbiol.">
        <title>High frequency of phylogenetically diverse reductive dehalogenase-homologous genes in deep subseafloor sedimentary metagenomes.</title>
        <authorList>
            <person name="Kawai M."/>
            <person name="Futagami T."/>
            <person name="Toyoda A."/>
            <person name="Takaki Y."/>
            <person name="Nishi S."/>
            <person name="Hori S."/>
            <person name="Arai W."/>
            <person name="Tsubouchi T."/>
            <person name="Morono Y."/>
            <person name="Uchiyama I."/>
            <person name="Ito T."/>
            <person name="Fujiyama A."/>
            <person name="Inagaki F."/>
            <person name="Takami H."/>
        </authorList>
    </citation>
    <scope>NUCLEOTIDE SEQUENCE</scope>
    <source>
        <strain evidence="2">Expedition CK06-06</strain>
    </source>
</reference>
<accession>X0SWF2</accession>
<feature type="transmembrane region" description="Helical" evidence="1">
    <location>
        <begin position="12"/>
        <end position="36"/>
    </location>
</feature>
<evidence type="ECO:0000256" key="1">
    <source>
        <dbReference type="SAM" id="Phobius"/>
    </source>
</evidence>
<gene>
    <name evidence="2" type="ORF">S01H1_02252</name>
</gene>
<keyword evidence="1" id="KW-0812">Transmembrane</keyword>
<keyword evidence="1" id="KW-0472">Membrane</keyword>
<comment type="caution">
    <text evidence="2">The sequence shown here is derived from an EMBL/GenBank/DDBJ whole genome shotgun (WGS) entry which is preliminary data.</text>
</comment>
<evidence type="ECO:0000313" key="2">
    <source>
        <dbReference type="EMBL" id="GAF85329.1"/>
    </source>
</evidence>
<sequence length="55" mass="6189">MADGPTLPKLIILLVILTTLYILFILPLMTTAYYAVTGGNMKTWTDKLSKKLKFI</sequence>
<dbReference type="AlphaFoldDB" id="X0SWF2"/>